<gene>
    <name evidence="2" type="ORF">C7419_1011130</name>
</gene>
<dbReference type="AlphaFoldDB" id="A0A316F0K7"/>
<sequence length="80" mass="8125">MPTYDYRCPDCGDFARMRRISERDTLCECPTCGTASPRAIVAAPSLGGTSAGSLDGGGAHMHSATCGCGSSGLKLAGRPS</sequence>
<proteinExistence type="predicted"/>
<evidence type="ECO:0000313" key="2">
    <source>
        <dbReference type="EMBL" id="PWK37248.1"/>
    </source>
</evidence>
<evidence type="ECO:0000259" key="1">
    <source>
        <dbReference type="SMART" id="SM00834"/>
    </source>
</evidence>
<accession>A0A316F0K7</accession>
<protein>
    <submittedName>
        <fullName evidence="2">Putative FmdB family regulatory protein</fullName>
    </submittedName>
</protein>
<reference evidence="2 3" key="1">
    <citation type="submission" date="2018-05" db="EMBL/GenBank/DDBJ databases">
        <title>Genomic Encyclopedia of Type Strains, Phase IV (KMG-V): Genome sequencing to study the core and pangenomes of soil and plant-associated prokaryotes.</title>
        <authorList>
            <person name="Whitman W."/>
        </authorList>
    </citation>
    <scope>NUCLEOTIDE SEQUENCE [LARGE SCALE GENOMIC DNA]</scope>
    <source>
        <strain evidence="2 3">SLV-132</strain>
    </source>
</reference>
<organism evidence="2 3">
    <name type="scientific">Cupriavidus plantarum</name>
    <dbReference type="NCBI Taxonomy" id="942865"/>
    <lineage>
        <taxon>Bacteria</taxon>
        <taxon>Pseudomonadati</taxon>
        <taxon>Pseudomonadota</taxon>
        <taxon>Betaproteobacteria</taxon>
        <taxon>Burkholderiales</taxon>
        <taxon>Burkholderiaceae</taxon>
        <taxon>Cupriavidus</taxon>
    </lineage>
</organism>
<dbReference type="SMART" id="SM00834">
    <property type="entry name" value="CxxC_CXXC_SSSS"/>
    <property type="match status" value="1"/>
</dbReference>
<dbReference type="NCBIfam" id="TIGR02605">
    <property type="entry name" value="CxxC_CxxC_SSSS"/>
    <property type="match status" value="1"/>
</dbReference>
<dbReference type="InterPro" id="IPR013429">
    <property type="entry name" value="Regulatory_FmdB_Zinc_ribbon"/>
</dbReference>
<dbReference type="EMBL" id="QGGT01000001">
    <property type="protein sequence ID" value="PWK37248.1"/>
    <property type="molecule type" value="Genomic_DNA"/>
</dbReference>
<dbReference type="OrthoDB" id="9813321at2"/>
<dbReference type="RefSeq" id="WP_109580994.1">
    <property type="nucleotide sequence ID" value="NZ_JACBYU010000002.1"/>
</dbReference>
<comment type="caution">
    <text evidence="2">The sequence shown here is derived from an EMBL/GenBank/DDBJ whole genome shotgun (WGS) entry which is preliminary data.</text>
</comment>
<name>A0A316F0K7_9BURK</name>
<dbReference type="Proteomes" id="UP000245754">
    <property type="component" value="Unassembled WGS sequence"/>
</dbReference>
<dbReference type="Pfam" id="PF09723">
    <property type="entry name" value="Zn_ribbon_8"/>
    <property type="match status" value="1"/>
</dbReference>
<feature type="domain" description="Putative regulatory protein FmdB zinc ribbon" evidence="1">
    <location>
        <begin position="1"/>
        <end position="41"/>
    </location>
</feature>
<evidence type="ECO:0000313" key="3">
    <source>
        <dbReference type="Proteomes" id="UP000245754"/>
    </source>
</evidence>
<keyword evidence="3" id="KW-1185">Reference proteome</keyword>